<name>A0A4C1X1T8_EUMVA</name>
<dbReference type="InterPro" id="IPR036282">
    <property type="entry name" value="Glutathione-S-Trfase_C_sf"/>
</dbReference>
<dbReference type="STRING" id="151549.A0A4C1X1T8"/>
<dbReference type="SUPFAM" id="SSF47616">
    <property type="entry name" value="GST C-terminal domain-like"/>
    <property type="match status" value="1"/>
</dbReference>
<gene>
    <name evidence="2" type="primary">GST2</name>
    <name evidence="2" type="ORF">EVAR_28894_1</name>
</gene>
<feature type="domain" description="GST N-terminal" evidence="1">
    <location>
        <begin position="1"/>
        <end position="29"/>
    </location>
</feature>
<dbReference type="InterPro" id="IPR050213">
    <property type="entry name" value="GST_superfamily"/>
</dbReference>
<evidence type="ECO:0000259" key="1">
    <source>
        <dbReference type="PROSITE" id="PS50404"/>
    </source>
</evidence>
<keyword evidence="3" id="KW-1185">Reference proteome</keyword>
<dbReference type="PROSITE" id="PS50404">
    <property type="entry name" value="GST_NTER"/>
    <property type="match status" value="1"/>
</dbReference>
<comment type="caution">
    <text evidence="2">The sequence shown here is derived from an EMBL/GenBank/DDBJ whole genome shotgun (WGS) entry which is preliminary data.</text>
</comment>
<dbReference type="Proteomes" id="UP000299102">
    <property type="component" value="Unassembled WGS sequence"/>
</dbReference>
<dbReference type="OrthoDB" id="414243at2759"/>
<keyword evidence="2" id="KW-0808">Transferase</keyword>
<dbReference type="PANTHER" id="PTHR11571:SF256">
    <property type="entry name" value="GST C-TERMINAL DOMAIN-CONTAINING PROTEIN-RELATED"/>
    <property type="match status" value="1"/>
</dbReference>
<dbReference type="SUPFAM" id="SSF52833">
    <property type="entry name" value="Thioredoxin-like"/>
    <property type="match status" value="1"/>
</dbReference>
<reference evidence="2 3" key="1">
    <citation type="journal article" date="2019" name="Commun. Biol.">
        <title>The bagworm genome reveals a unique fibroin gene that provides high tensile strength.</title>
        <authorList>
            <person name="Kono N."/>
            <person name="Nakamura H."/>
            <person name="Ohtoshi R."/>
            <person name="Tomita M."/>
            <person name="Numata K."/>
            <person name="Arakawa K."/>
        </authorList>
    </citation>
    <scope>NUCLEOTIDE SEQUENCE [LARGE SCALE GENOMIC DNA]</scope>
</reference>
<evidence type="ECO:0000313" key="2">
    <source>
        <dbReference type="EMBL" id="GBP56314.1"/>
    </source>
</evidence>
<evidence type="ECO:0000313" key="3">
    <source>
        <dbReference type="Proteomes" id="UP000299102"/>
    </source>
</evidence>
<protein>
    <submittedName>
        <fullName evidence="2">Glutathione S-transferase 2</fullName>
    </submittedName>
</protein>
<dbReference type="AlphaFoldDB" id="A0A4C1X1T8"/>
<accession>A0A4C1X1T8</accession>
<dbReference type="Gene3D" id="1.20.1050.130">
    <property type="match status" value="1"/>
</dbReference>
<dbReference type="InterPro" id="IPR036249">
    <property type="entry name" value="Thioredoxin-like_sf"/>
</dbReference>
<organism evidence="2 3">
    <name type="scientific">Eumeta variegata</name>
    <name type="common">Bagworm moth</name>
    <name type="synonym">Eumeta japonica</name>
    <dbReference type="NCBI Taxonomy" id="151549"/>
    <lineage>
        <taxon>Eukaryota</taxon>
        <taxon>Metazoa</taxon>
        <taxon>Ecdysozoa</taxon>
        <taxon>Arthropoda</taxon>
        <taxon>Hexapoda</taxon>
        <taxon>Insecta</taxon>
        <taxon>Pterygota</taxon>
        <taxon>Neoptera</taxon>
        <taxon>Endopterygota</taxon>
        <taxon>Lepidoptera</taxon>
        <taxon>Glossata</taxon>
        <taxon>Ditrysia</taxon>
        <taxon>Tineoidea</taxon>
        <taxon>Psychidae</taxon>
        <taxon>Oiketicinae</taxon>
        <taxon>Eumeta</taxon>
    </lineage>
</organism>
<dbReference type="GO" id="GO:0004364">
    <property type="term" value="F:glutathione transferase activity"/>
    <property type="evidence" value="ECO:0007669"/>
    <property type="project" value="UniProtKB-ARBA"/>
</dbReference>
<sequence length="97" mass="11270">MPTLEIDGKQYAQSIAICRYLGRKYRISGATPEEDLLIDQIVDFINDIRISLLYYLKQMLRMPDLEEKYVNIKKVVDKVVAIPQVKAYVDTAPEDEF</sequence>
<dbReference type="InterPro" id="IPR004045">
    <property type="entry name" value="Glutathione_S-Trfase_N"/>
</dbReference>
<dbReference type="GO" id="GO:0006749">
    <property type="term" value="P:glutathione metabolic process"/>
    <property type="evidence" value="ECO:0007669"/>
    <property type="project" value="TreeGrafter"/>
</dbReference>
<proteinExistence type="predicted"/>
<dbReference type="EMBL" id="BGZK01000689">
    <property type="protein sequence ID" value="GBP56314.1"/>
    <property type="molecule type" value="Genomic_DNA"/>
</dbReference>
<dbReference type="PANTHER" id="PTHR11571">
    <property type="entry name" value="GLUTATHIONE S-TRANSFERASE"/>
    <property type="match status" value="1"/>
</dbReference>